<dbReference type="Gene3D" id="1.25.40.90">
    <property type="match status" value="1"/>
</dbReference>
<dbReference type="PANTHER" id="PTHR45898:SF14">
    <property type="entry name" value="TOM1-LIKE PROTEIN 4"/>
    <property type="match status" value="1"/>
</dbReference>
<dbReference type="EMBL" id="CM018038">
    <property type="protein sequence ID" value="KAA8538346.1"/>
    <property type="molecule type" value="Genomic_DNA"/>
</dbReference>
<dbReference type="InterPro" id="IPR002014">
    <property type="entry name" value="VHS_dom"/>
</dbReference>
<evidence type="ECO:0000256" key="4">
    <source>
        <dbReference type="ARBA" id="ARBA00022927"/>
    </source>
</evidence>
<dbReference type="OrthoDB" id="2018246at2759"/>
<dbReference type="Pfam" id="PF03127">
    <property type="entry name" value="GAT"/>
    <property type="match status" value="1"/>
</dbReference>
<feature type="domain" description="GAT" evidence="8">
    <location>
        <begin position="269"/>
        <end position="357"/>
    </location>
</feature>
<evidence type="ECO:0000256" key="3">
    <source>
        <dbReference type="ARBA" id="ARBA00022448"/>
    </source>
</evidence>
<gene>
    <name evidence="9" type="ORF">F0562_027831</name>
</gene>
<feature type="region of interest" description="Disordered" evidence="6">
    <location>
        <begin position="31"/>
        <end position="59"/>
    </location>
</feature>
<dbReference type="GO" id="GO:0005737">
    <property type="term" value="C:cytoplasm"/>
    <property type="evidence" value="ECO:0007669"/>
    <property type="project" value="UniProtKB-ARBA"/>
</dbReference>
<dbReference type="InterPro" id="IPR038425">
    <property type="entry name" value="GAT_sf"/>
</dbReference>
<dbReference type="InterPro" id="IPR008942">
    <property type="entry name" value="ENTH_VHS"/>
</dbReference>
<dbReference type="GO" id="GO:0016020">
    <property type="term" value="C:membrane"/>
    <property type="evidence" value="ECO:0007669"/>
    <property type="project" value="UniProtKB-SubCell"/>
</dbReference>
<comment type="subcellular location">
    <subcellularLocation>
        <location evidence="1">Membrane</location>
        <topology evidence="1">Peripheral membrane protein</topology>
    </subcellularLocation>
</comment>
<reference evidence="9 10" key="1">
    <citation type="submission" date="2019-09" db="EMBL/GenBank/DDBJ databases">
        <title>A chromosome-level genome assembly of the Chinese tupelo Nyssa sinensis.</title>
        <authorList>
            <person name="Yang X."/>
            <person name="Kang M."/>
            <person name="Yang Y."/>
            <person name="Xiong H."/>
            <person name="Wang M."/>
            <person name="Zhang Z."/>
            <person name="Wang Z."/>
            <person name="Wu H."/>
            <person name="Ma T."/>
            <person name="Liu J."/>
            <person name="Xi Z."/>
        </authorList>
    </citation>
    <scope>NUCLEOTIDE SEQUENCE [LARGE SCALE GENOMIC DNA]</scope>
    <source>
        <strain evidence="9">J267</strain>
        <tissue evidence="9">Leaf</tissue>
    </source>
</reference>
<feature type="compositionally biased region" description="Polar residues" evidence="6">
    <location>
        <begin position="448"/>
        <end position="472"/>
    </location>
</feature>
<keyword evidence="3" id="KW-0813">Transport</keyword>
<dbReference type="GO" id="GO:0043130">
    <property type="term" value="F:ubiquitin binding"/>
    <property type="evidence" value="ECO:0007669"/>
    <property type="project" value="InterPro"/>
</dbReference>
<organism evidence="9 10">
    <name type="scientific">Nyssa sinensis</name>
    <dbReference type="NCBI Taxonomy" id="561372"/>
    <lineage>
        <taxon>Eukaryota</taxon>
        <taxon>Viridiplantae</taxon>
        <taxon>Streptophyta</taxon>
        <taxon>Embryophyta</taxon>
        <taxon>Tracheophyta</taxon>
        <taxon>Spermatophyta</taxon>
        <taxon>Magnoliopsida</taxon>
        <taxon>eudicotyledons</taxon>
        <taxon>Gunneridae</taxon>
        <taxon>Pentapetalae</taxon>
        <taxon>asterids</taxon>
        <taxon>Cornales</taxon>
        <taxon>Nyssaceae</taxon>
        <taxon>Nyssa</taxon>
    </lineage>
</organism>
<evidence type="ECO:0000256" key="2">
    <source>
        <dbReference type="ARBA" id="ARBA00007708"/>
    </source>
</evidence>
<evidence type="ECO:0000259" key="8">
    <source>
        <dbReference type="PROSITE" id="PS50909"/>
    </source>
</evidence>
<feature type="compositionally biased region" description="Basic residues" evidence="6">
    <location>
        <begin position="44"/>
        <end position="56"/>
    </location>
</feature>
<dbReference type="CDD" id="cd14231">
    <property type="entry name" value="GAT_GGA-like_plant"/>
    <property type="match status" value="1"/>
</dbReference>
<dbReference type="GO" id="GO:0043328">
    <property type="term" value="P:protein transport to vacuole involved in ubiquitin-dependent protein catabolic process via the multivesicular body sorting pathway"/>
    <property type="evidence" value="ECO:0007669"/>
    <property type="project" value="InterPro"/>
</dbReference>
<keyword evidence="4" id="KW-0653">Protein transport</keyword>
<feature type="compositionally biased region" description="Polar residues" evidence="6">
    <location>
        <begin position="491"/>
        <end position="500"/>
    </location>
</feature>
<keyword evidence="5" id="KW-0472">Membrane</keyword>
<protein>
    <recommendedName>
        <fullName evidence="11">VHS domain-containing protein</fullName>
    </recommendedName>
</protein>
<feature type="compositionally biased region" description="Basic and acidic residues" evidence="6">
    <location>
        <begin position="32"/>
        <end position="43"/>
    </location>
</feature>
<comment type="similarity">
    <text evidence="2">Belongs to the TOM1 family.</text>
</comment>
<dbReference type="PANTHER" id="PTHR45898">
    <property type="entry name" value="TOM1-LIKE PROTEIN"/>
    <property type="match status" value="1"/>
</dbReference>
<dbReference type="PROSITE" id="PS50179">
    <property type="entry name" value="VHS"/>
    <property type="match status" value="1"/>
</dbReference>
<dbReference type="InterPro" id="IPR044836">
    <property type="entry name" value="TOL_plant"/>
</dbReference>
<evidence type="ECO:0000256" key="1">
    <source>
        <dbReference type="ARBA" id="ARBA00004170"/>
    </source>
</evidence>
<feature type="compositionally biased region" description="Low complexity" evidence="6">
    <location>
        <begin position="554"/>
        <end position="570"/>
    </location>
</feature>
<dbReference type="SUPFAM" id="SSF48464">
    <property type="entry name" value="ENTH/VHS domain"/>
    <property type="match status" value="1"/>
</dbReference>
<dbReference type="GO" id="GO:0035091">
    <property type="term" value="F:phosphatidylinositol binding"/>
    <property type="evidence" value="ECO:0007669"/>
    <property type="project" value="InterPro"/>
</dbReference>
<evidence type="ECO:0000313" key="10">
    <source>
        <dbReference type="Proteomes" id="UP000325577"/>
    </source>
</evidence>
<feature type="compositionally biased region" description="Polar residues" evidence="6">
    <location>
        <begin position="571"/>
        <end position="583"/>
    </location>
</feature>
<dbReference type="CDD" id="cd03561">
    <property type="entry name" value="VHS"/>
    <property type="match status" value="1"/>
</dbReference>
<dbReference type="SMART" id="SM00288">
    <property type="entry name" value="VHS"/>
    <property type="match status" value="1"/>
</dbReference>
<dbReference type="InterPro" id="IPR014645">
    <property type="entry name" value="TOM1"/>
</dbReference>
<name>A0A5J5B7Q7_9ASTE</name>
<proteinExistence type="inferred from homology"/>
<dbReference type="AlphaFoldDB" id="A0A5J5B7Q7"/>
<feature type="domain" description="VHS" evidence="7">
    <location>
        <begin position="103"/>
        <end position="232"/>
    </location>
</feature>
<evidence type="ECO:0008006" key="11">
    <source>
        <dbReference type="Google" id="ProtNLM"/>
    </source>
</evidence>
<dbReference type="InterPro" id="IPR004152">
    <property type="entry name" value="GAT_dom"/>
</dbReference>
<evidence type="ECO:0000256" key="6">
    <source>
        <dbReference type="SAM" id="MobiDB-lite"/>
    </source>
</evidence>
<evidence type="ECO:0000259" key="7">
    <source>
        <dbReference type="PROSITE" id="PS50179"/>
    </source>
</evidence>
<keyword evidence="10" id="KW-1185">Reference proteome</keyword>
<evidence type="ECO:0000313" key="9">
    <source>
        <dbReference type="EMBL" id="KAA8538346.1"/>
    </source>
</evidence>
<dbReference type="FunFam" id="1.25.40.90:FF:000028">
    <property type="entry name" value="TOM1-like protein 2"/>
    <property type="match status" value="1"/>
</dbReference>
<dbReference type="Proteomes" id="UP000325577">
    <property type="component" value="Linkage Group LG15"/>
</dbReference>
<accession>A0A5J5B7Q7</accession>
<dbReference type="SUPFAM" id="SSF89009">
    <property type="entry name" value="GAT-like domain"/>
    <property type="match status" value="1"/>
</dbReference>
<sequence length="614" mass="66723">MGLCADFLPFATAIIRGGEVPARVCTGTVKGRRGDVRAKADPRKHQKRHPSKRNHSTGHNPPFSLAIFLYFLSLDLTLRVLTEVGGRKRTDMAITAAACAERATSDMLTAPDWAINMELCDIINMDPGQAKDALKILKKRLGIKNPKIQLLALFVLETLSKNCGENVFQQIVERDILHEMVKIVKKKPNLNVREKILILIDTWQEALGGPGGRHPQYFAAYNELKAFGVEFPPREDNSVPLFTPPQTQPIIYPASAYEEAAVQASLQSNASGLSLAEIQTAQGLADVLMEILGALDPKNREGVKQEVIVDLVDQCRSYQERVMILVNNTVDEELLCKGLALNDNLQRVIRQHDDIAKGTPIVGVEMTETSIASLVNVNHEDDELEDDSTHLAHRSTRDSLQGQGHKPVNAKNETVQVSRLLPPPPSSKKSTSADSGMIDYLSGDLYNSERSSGASGSTPVSIPTHSSKTNAIPPSSPTLSSSAPPPDYINPTASMFTGQPTYDEPALATKSSDRLTAAPWDVQSPGTLPPPPSKHNKRQQFFEQQPAFSGGKGASHSSSGSGSSYDSLVGQTHNLSLNSTTPNKQEKPEDALFKDLVDFAKAKSSSSSKPNRSF</sequence>
<evidence type="ECO:0000256" key="5">
    <source>
        <dbReference type="ARBA" id="ARBA00023136"/>
    </source>
</evidence>
<feature type="region of interest" description="Disordered" evidence="6">
    <location>
        <begin position="519"/>
        <end position="592"/>
    </location>
</feature>
<dbReference type="PIRSF" id="PIRSF036948">
    <property type="entry name" value="TOM1"/>
    <property type="match status" value="1"/>
</dbReference>
<dbReference type="PROSITE" id="PS50909">
    <property type="entry name" value="GAT"/>
    <property type="match status" value="1"/>
</dbReference>
<feature type="region of interest" description="Disordered" evidence="6">
    <location>
        <begin position="448"/>
        <end position="506"/>
    </location>
</feature>
<feature type="region of interest" description="Disordered" evidence="6">
    <location>
        <begin position="381"/>
        <end position="436"/>
    </location>
</feature>
<dbReference type="Pfam" id="PF00790">
    <property type="entry name" value="VHS"/>
    <property type="match status" value="1"/>
</dbReference>
<dbReference type="Gene3D" id="1.20.58.160">
    <property type="match status" value="1"/>
</dbReference>